<gene>
    <name evidence="2" type="ordered locus">ESA_01847</name>
</gene>
<dbReference type="EMBL" id="CP000783">
    <property type="protein sequence ID" value="ABU77101.1"/>
    <property type="molecule type" value="Genomic_DNA"/>
</dbReference>
<dbReference type="InterPro" id="IPR000073">
    <property type="entry name" value="AB_hydrolase_1"/>
</dbReference>
<protein>
    <recommendedName>
        <fullName evidence="1">AB hydrolase-1 domain-containing protein</fullName>
    </recommendedName>
</protein>
<dbReference type="InterPro" id="IPR050266">
    <property type="entry name" value="AB_hydrolase_sf"/>
</dbReference>
<feature type="domain" description="AB hydrolase-1" evidence="1">
    <location>
        <begin position="76"/>
        <end position="306"/>
    </location>
</feature>
<dbReference type="InterPro" id="IPR029058">
    <property type="entry name" value="AB_hydrolase_fold"/>
</dbReference>
<sequence>MVSPHQALDSDTSVNVQASQEPINEEVKMPALISRIVISLLFMVMANATAAERRFTVTAPDGVPIAVQESGNPNGPAIIFIHGLLGSHLNWNRQIADPRLQRFRLITFDLRGHGLSGKPDTDAAYREGRRWGDDLAAVINKSQAKRPVLVGWSLGGAVISAYLAEYGDSRIGGALYVGGVVELTPALIPAHPAIYRDMTAADLQTHLDGERQFLRLCFYQQPDRDTFERLLANAAMASWTMQRNVPRIAVPAEKALSATRVPLLFIYGQHDALVNPAASLKRASAINPHIRSDIYANAGHAPFMEDAARFNAQLAAFADNAVARVSRAHPR</sequence>
<dbReference type="PANTHER" id="PTHR43798">
    <property type="entry name" value="MONOACYLGLYCEROL LIPASE"/>
    <property type="match status" value="1"/>
</dbReference>
<evidence type="ECO:0000259" key="1">
    <source>
        <dbReference type="Pfam" id="PF00561"/>
    </source>
</evidence>
<dbReference type="Gene3D" id="3.40.50.1820">
    <property type="entry name" value="alpha/beta hydrolase"/>
    <property type="match status" value="1"/>
</dbReference>
<evidence type="ECO:0000313" key="2">
    <source>
        <dbReference type="EMBL" id="ABU77101.1"/>
    </source>
</evidence>
<dbReference type="PANTHER" id="PTHR43798:SF33">
    <property type="entry name" value="HYDROLASE, PUTATIVE (AFU_ORTHOLOGUE AFUA_2G14860)-RELATED"/>
    <property type="match status" value="1"/>
</dbReference>
<dbReference type="HOGENOM" id="CLU_020336_18_0_6"/>
<keyword evidence="3" id="KW-1185">Reference proteome</keyword>
<evidence type="ECO:0000313" key="3">
    <source>
        <dbReference type="Proteomes" id="UP000000260"/>
    </source>
</evidence>
<organism evidence="2 3">
    <name type="scientific">Cronobacter sakazakii (strain ATCC BAA-894)</name>
    <name type="common">Enterobacter sakazakii</name>
    <dbReference type="NCBI Taxonomy" id="290339"/>
    <lineage>
        <taxon>Bacteria</taxon>
        <taxon>Pseudomonadati</taxon>
        <taxon>Pseudomonadota</taxon>
        <taxon>Gammaproteobacteria</taxon>
        <taxon>Enterobacterales</taxon>
        <taxon>Enterobacteriaceae</taxon>
        <taxon>Cronobacter</taxon>
    </lineage>
</organism>
<dbReference type="AlphaFoldDB" id="A7MKA1"/>
<name>A7MKA1_CROS8</name>
<dbReference type="PRINTS" id="PR00111">
    <property type="entry name" value="ABHYDROLASE"/>
</dbReference>
<reference evidence="2 3" key="1">
    <citation type="journal article" date="2010" name="PLoS ONE">
        <title>Genome sequence of Cronobacter sakazakii BAA-894 and comparative genomic hybridization analysis with other Cronobacter species.</title>
        <authorList>
            <person name="Kucerova E."/>
            <person name="Clifton S.W."/>
            <person name="Xia X.Q."/>
            <person name="Long F."/>
            <person name="Porwollik S."/>
            <person name="Fulton L."/>
            <person name="Fronick C."/>
            <person name="Minx P."/>
            <person name="Kyung K."/>
            <person name="Warren W."/>
            <person name="Fulton R."/>
            <person name="Feng D."/>
            <person name="Wollam A."/>
            <person name="Shah N."/>
            <person name="Bhonagiri V."/>
            <person name="Nash W.E."/>
            <person name="Hallsworth-Pepin K."/>
            <person name="Wilson R.K."/>
            <person name="McClelland M."/>
            <person name="Forsythe S.J."/>
        </authorList>
    </citation>
    <scope>NUCLEOTIDE SEQUENCE [LARGE SCALE GENOMIC DNA]</scope>
    <source>
        <strain evidence="2 3">ATCC BAA-894</strain>
    </source>
</reference>
<dbReference type="SUPFAM" id="SSF53474">
    <property type="entry name" value="alpha/beta-Hydrolases"/>
    <property type="match status" value="1"/>
</dbReference>
<dbReference type="Pfam" id="PF00561">
    <property type="entry name" value="Abhydrolase_1"/>
    <property type="match status" value="1"/>
</dbReference>
<accession>A7MKA1</accession>
<dbReference type="KEGG" id="esa:ESA_01847"/>
<dbReference type="GO" id="GO:0016020">
    <property type="term" value="C:membrane"/>
    <property type="evidence" value="ECO:0007669"/>
    <property type="project" value="TreeGrafter"/>
</dbReference>
<dbReference type="Proteomes" id="UP000000260">
    <property type="component" value="Chromosome"/>
</dbReference>
<proteinExistence type="predicted"/>